<name>A0A6J1CYZ9_MOMCH</name>
<dbReference type="KEGG" id="mcha:111015487"/>
<dbReference type="InterPro" id="IPR036869">
    <property type="entry name" value="J_dom_sf"/>
</dbReference>
<reference evidence="3" key="1">
    <citation type="submission" date="2025-08" db="UniProtKB">
        <authorList>
            <consortium name="RefSeq"/>
        </authorList>
    </citation>
    <scope>IDENTIFICATION</scope>
    <source>
        <strain evidence="3">OHB3-1</strain>
    </source>
</reference>
<dbReference type="InterPro" id="IPR052276">
    <property type="entry name" value="Diphthamide-biosynth_chaperone"/>
</dbReference>
<dbReference type="PRINTS" id="PR00625">
    <property type="entry name" value="JDOMAIN"/>
</dbReference>
<dbReference type="InterPro" id="IPR018253">
    <property type="entry name" value="DnaJ_domain_CS"/>
</dbReference>
<proteinExistence type="predicted"/>
<dbReference type="PANTHER" id="PTHR44240">
    <property type="entry name" value="DNAJ DOMAIN (PROKARYOTIC HEAT SHOCK PROTEIN)-RELATED"/>
    <property type="match status" value="1"/>
</dbReference>
<dbReference type="PROSITE" id="PS50076">
    <property type="entry name" value="DNAJ_2"/>
    <property type="match status" value="1"/>
</dbReference>
<dbReference type="GeneID" id="111015487"/>
<evidence type="ECO:0000259" key="1">
    <source>
        <dbReference type="PROSITE" id="PS50076"/>
    </source>
</evidence>
<dbReference type="SMART" id="SM00271">
    <property type="entry name" value="DnaJ"/>
    <property type="match status" value="1"/>
</dbReference>
<dbReference type="Gene3D" id="1.10.287.110">
    <property type="entry name" value="DnaJ domain"/>
    <property type="match status" value="1"/>
</dbReference>
<organism evidence="2 3">
    <name type="scientific">Momordica charantia</name>
    <name type="common">Bitter gourd</name>
    <name type="synonym">Balsam pear</name>
    <dbReference type="NCBI Taxonomy" id="3673"/>
    <lineage>
        <taxon>Eukaryota</taxon>
        <taxon>Viridiplantae</taxon>
        <taxon>Streptophyta</taxon>
        <taxon>Embryophyta</taxon>
        <taxon>Tracheophyta</taxon>
        <taxon>Spermatophyta</taxon>
        <taxon>Magnoliopsida</taxon>
        <taxon>eudicotyledons</taxon>
        <taxon>Gunneridae</taxon>
        <taxon>Pentapetalae</taxon>
        <taxon>rosids</taxon>
        <taxon>fabids</taxon>
        <taxon>Cucurbitales</taxon>
        <taxon>Cucurbitaceae</taxon>
        <taxon>Momordiceae</taxon>
        <taxon>Momordica</taxon>
    </lineage>
</organism>
<dbReference type="InterPro" id="IPR001623">
    <property type="entry name" value="DnaJ_domain"/>
</dbReference>
<keyword evidence="2" id="KW-1185">Reference proteome</keyword>
<dbReference type="OrthoDB" id="445556at2759"/>
<protein>
    <submittedName>
        <fullName evidence="3">Chaperone protein dnaJ 11, chloroplastic-like</fullName>
    </submittedName>
</protein>
<gene>
    <name evidence="3" type="primary">LOC111015487</name>
</gene>
<dbReference type="Pfam" id="PF00226">
    <property type="entry name" value="DnaJ"/>
    <property type="match status" value="1"/>
</dbReference>
<dbReference type="PROSITE" id="PS00636">
    <property type="entry name" value="DNAJ_1"/>
    <property type="match status" value="1"/>
</dbReference>
<feature type="domain" description="J" evidence="1">
    <location>
        <begin position="52"/>
        <end position="120"/>
    </location>
</feature>
<evidence type="ECO:0000313" key="2">
    <source>
        <dbReference type="Proteomes" id="UP000504603"/>
    </source>
</evidence>
<dbReference type="SUPFAM" id="SSF46565">
    <property type="entry name" value="Chaperone J-domain"/>
    <property type="match status" value="1"/>
</dbReference>
<sequence>MSENRRSSLYNNSTSIFHSSSQFLNPMASFFVNKPNLGVVLASASLRRHPSSFYEVLGIPMTASGPDIKAAYRRLARTCHPDVNRNPKESEKSAHHFIQIQAAYSTLSDPDKRAHYDIQIYRPPLSILSPASGYSGHYTRRNWESDQCW</sequence>
<dbReference type="PANTHER" id="PTHR44240:SF10">
    <property type="entry name" value="J DOMAIN-CONTAINING PROTEIN"/>
    <property type="match status" value="1"/>
</dbReference>
<dbReference type="CDD" id="cd06257">
    <property type="entry name" value="DnaJ"/>
    <property type="match status" value="1"/>
</dbReference>
<dbReference type="RefSeq" id="XP_022146222.1">
    <property type="nucleotide sequence ID" value="XM_022290530.1"/>
</dbReference>
<dbReference type="Proteomes" id="UP000504603">
    <property type="component" value="Unplaced"/>
</dbReference>
<dbReference type="AlphaFoldDB" id="A0A6J1CYZ9"/>
<evidence type="ECO:0000313" key="3">
    <source>
        <dbReference type="RefSeq" id="XP_022146222.1"/>
    </source>
</evidence>
<accession>A0A6J1CYZ9</accession>